<dbReference type="EMBL" id="MN079212">
    <property type="protein sequence ID" value="QEA07192.1"/>
    <property type="molecule type" value="Genomic_DNA"/>
</dbReference>
<dbReference type="GO" id="GO:0005886">
    <property type="term" value="C:plasma membrane"/>
    <property type="evidence" value="ECO:0007669"/>
    <property type="project" value="UniProtKB-SubCell"/>
</dbReference>
<dbReference type="GO" id="GO:0015658">
    <property type="term" value="F:branched-chain amino acid transmembrane transporter activity"/>
    <property type="evidence" value="ECO:0007669"/>
    <property type="project" value="InterPro"/>
</dbReference>
<keyword evidence="5 7" id="KW-0472">Membrane</keyword>
<feature type="region of interest" description="Disordered" evidence="6">
    <location>
        <begin position="344"/>
        <end position="363"/>
    </location>
</feature>
<dbReference type="AlphaFoldDB" id="A0A5B8RHU7"/>
<evidence type="ECO:0000256" key="3">
    <source>
        <dbReference type="ARBA" id="ARBA00022692"/>
    </source>
</evidence>
<dbReference type="CDD" id="cd06581">
    <property type="entry name" value="TM_PBP1_LivM_like"/>
    <property type="match status" value="1"/>
</dbReference>
<feature type="transmembrane region" description="Helical" evidence="7">
    <location>
        <begin position="127"/>
        <end position="147"/>
    </location>
</feature>
<feature type="transmembrane region" description="Helical" evidence="7">
    <location>
        <begin position="176"/>
        <end position="195"/>
    </location>
</feature>
<keyword evidence="4 7" id="KW-1133">Transmembrane helix</keyword>
<evidence type="ECO:0000256" key="6">
    <source>
        <dbReference type="SAM" id="MobiDB-lite"/>
    </source>
</evidence>
<feature type="transmembrane region" description="Helical" evidence="7">
    <location>
        <begin position="25"/>
        <end position="41"/>
    </location>
</feature>
<dbReference type="PANTHER" id="PTHR30482:SF17">
    <property type="entry name" value="ABC TRANSPORTER ATP-BINDING PROTEIN"/>
    <property type="match status" value="1"/>
</dbReference>
<keyword evidence="2" id="KW-1003">Cell membrane</keyword>
<dbReference type="Pfam" id="PF02653">
    <property type="entry name" value="BPD_transp_2"/>
    <property type="match status" value="1"/>
</dbReference>
<protein>
    <recommendedName>
        <fullName evidence="9">Branched-chain amino acid transport system / permease component</fullName>
    </recommendedName>
</protein>
<feature type="transmembrane region" description="Helical" evidence="7">
    <location>
        <begin position="222"/>
        <end position="247"/>
    </location>
</feature>
<proteinExistence type="predicted"/>
<sequence length="363" mass="38215">MHTEIRTSLNERLADAARRGNRRDVTTAAVLMALAVLYPLLGTTFQLQLLTSGLITGMVAMSFSLLAGFGGMVSLAQMAFYGMAAYVVGIGGHDMGLPALLTVPLAVLSAAVLAGLFGLIAVRSSGIYFLIMTLALLQMFFGVAMQWQTVTGGYNGVAGIQAPEVAGFSLGDAAPLYLVTVIVAAASYLGLRWLLRTPFGLTLQGIRDRPERMRALGFRVQLHRWLLMVLSGVIAGLAGVLGVYYHGVVSPDVAGLTASLIVVLSALVGGVSSLVGGLIGGILVTVLISVVSYLMQQWFGTSHYWTVVGLIFVVVVKNFPNGIFGVDARTRRVLERVLTRWTGAGPGGGERAATGNGTSPQTR</sequence>
<feature type="transmembrane region" description="Helical" evidence="7">
    <location>
        <begin position="253"/>
        <end position="271"/>
    </location>
</feature>
<comment type="subcellular location">
    <subcellularLocation>
        <location evidence="1">Cell membrane</location>
        <topology evidence="1">Multi-pass membrane protein</topology>
    </subcellularLocation>
</comment>
<evidence type="ECO:0000256" key="2">
    <source>
        <dbReference type="ARBA" id="ARBA00022475"/>
    </source>
</evidence>
<evidence type="ECO:0000256" key="5">
    <source>
        <dbReference type="ARBA" id="ARBA00023136"/>
    </source>
</evidence>
<name>A0A5B8RHU7_9ZZZZ</name>
<dbReference type="PANTHER" id="PTHR30482">
    <property type="entry name" value="HIGH-AFFINITY BRANCHED-CHAIN AMINO ACID TRANSPORT SYSTEM PERMEASE"/>
    <property type="match status" value="1"/>
</dbReference>
<reference evidence="8" key="1">
    <citation type="submission" date="2019-06" db="EMBL/GenBank/DDBJ databases">
        <authorList>
            <person name="Murdoch R.W."/>
            <person name="Fathepure B."/>
        </authorList>
    </citation>
    <scope>NUCLEOTIDE SEQUENCE</scope>
</reference>
<dbReference type="InterPro" id="IPR001851">
    <property type="entry name" value="ABC_transp_permease"/>
</dbReference>
<feature type="transmembrane region" description="Helical" evidence="7">
    <location>
        <begin position="278"/>
        <end position="298"/>
    </location>
</feature>
<feature type="transmembrane region" description="Helical" evidence="7">
    <location>
        <begin position="304"/>
        <end position="326"/>
    </location>
</feature>
<evidence type="ECO:0000256" key="4">
    <source>
        <dbReference type="ARBA" id="ARBA00022989"/>
    </source>
</evidence>
<evidence type="ECO:0000256" key="7">
    <source>
        <dbReference type="SAM" id="Phobius"/>
    </source>
</evidence>
<feature type="transmembrane region" description="Helical" evidence="7">
    <location>
        <begin position="99"/>
        <end position="120"/>
    </location>
</feature>
<organism evidence="8">
    <name type="scientific">uncultured organism</name>
    <dbReference type="NCBI Taxonomy" id="155900"/>
    <lineage>
        <taxon>unclassified sequences</taxon>
        <taxon>environmental samples</taxon>
    </lineage>
</organism>
<dbReference type="InterPro" id="IPR043428">
    <property type="entry name" value="LivM-like"/>
</dbReference>
<evidence type="ECO:0008006" key="9">
    <source>
        <dbReference type="Google" id="ProtNLM"/>
    </source>
</evidence>
<evidence type="ECO:0000313" key="8">
    <source>
        <dbReference type="EMBL" id="QEA07192.1"/>
    </source>
</evidence>
<accession>A0A5B8RHU7</accession>
<gene>
    <name evidence="8" type="ORF">KBTEX_03539</name>
</gene>
<keyword evidence="3 7" id="KW-0812">Transmembrane</keyword>
<evidence type="ECO:0000256" key="1">
    <source>
        <dbReference type="ARBA" id="ARBA00004651"/>
    </source>
</evidence>